<keyword evidence="2" id="KW-1185">Reference proteome</keyword>
<evidence type="ECO:0000313" key="2">
    <source>
        <dbReference type="Proteomes" id="UP000061227"/>
    </source>
</evidence>
<gene>
    <name evidence="1" type="primary">maeA</name>
    <name evidence="1" type="ORF">FPFC_060940</name>
</gene>
<dbReference type="EMBL" id="DF968068">
    <property type="protein sequence ID" value="GAP03371.1"/>
    <property type="molecule type" value="Genomic_DNA"/>
</dbReference>
<name>A0A3F3GVJ2_9LACO</name>
<sequence>MDKNTFKNELINVIKETETEHDRLAILSKHVDHLLTDMGSDKVDQERAQKFGELSDTVGLKVERLGVLSDFLEKLAQDVNEHAEWSKNGVLIGMGNQLTNTVEFLKTELGELDRGLTQIEKRGNDND</sequence>
<proteinExistence type="predicted"/>
<accession>A0A3F3GVJ2</accession>
<dbReference type="Proteomes" id="UP000061227">
    <property type="component" value="Unassembled WGS sequence"/>
</dbReference>
<organism evidence="1 2">
    <name type="scientific">Fructobacillus pseudoficulneus</name>
    <dbReference type="NCBI Taxonomy" id="220714"/>
    <lineage>
        <taxon>Bacteria</taxon>
        <taxon>Bacillati</taxon>
        <taxon>Bacillota</taxon>
        <taxon>Bacilli</taxon>
        <taxon>Lactobacillales</taxon>
        <taxon>Lactobacillaceae</taxon>
        <taxon>Fructobacillus</taxon>
    </lineage>
</organism>
<reference evidence="1 2" key="1">
    <citation type="journal article" date="2015" name="BMC Genomics">
        <title>Comparative genomics of Fructobacillus spp. and Leuconostoc spp. reveals niche-specific evolution of Fructobacillus spp.</title>
        <authorList>
            <person name="Endo A."/>
            <person name="Tanizawa Y."/>
            <person name="Tanaka N."/>
            <person name="Maeno S."/>
            <person name="Kumar H."/>
            <person name="Shiwa Y."/>
            <person name="Okada S."/>
            <person name="Yoshikawa H."/>
            <person name="Dicks L."/>
            <person name="Nakagawa J."/>
            <person name="Arita M."/>
        </authorList>
    </citation>
    <scope>NUCLEOTIDE SEQUENCE [LARGE SCALE GENOMIC DNA]</scope>
    <source>
        <strain evidence="1 2">DSM 15468</strain>
    </source>
</reference>
<dbReference type="STRING" id="220714.SAMN05660469_1060"/>
<dbReference type="AlphaFoldDB" id="A0A3F3GVJ2"/>
<evidence type="ECO:0000313" key="1">
    <source>
        <dbReference type="EMBL" id="GAP03371.1"/>
    </source>
</evidence>
<dbReference type="RefSeq" id="WP_059379073.1">
    <property type="nucleotide sequence ID" value="NZ_DF968068.1"/>
</dbReference>
<protein>
    <submittedName>
        <fullName evidence="1">NAD-dependent malic enzyme</fullName>
    </submittedName>
</protein>